<dbReference type="Proteomes" id="UP000682811">
    <property type="component" value="Unassembled WGS sequence"/>
</dbReference>
<gene>
    <name evidence="2" type="ORF">J34TS1_32720</name>
</gene>
<keyword evidence="3" id="KW-1185">Reference proteome</keyword>
<evidence type="ECO:0008006" key="4">
    <source>
        <dbReference type="Google" id="ProtNLM"/>
    </source>
</evidence>
<keyword evidence="1" id="KW-0175">Coiled coil</keyword>
<protein>
    <recommendedName>
        <fullName evidence="4">WXG100 family type VII secretion target</fullName>
    </recommendedName>
</protein>
<comment type="caution">
    <text evidence="2">The sequence shown here is derived from an EMBL/GenBank/DDBJ whole genome shotgun (WGS) entry which is preliminary data.</text>
</comment>
<evidence type="ECO:0000313" key="3">
    <source>
        <dbReference type="Proteomes" id="UP000682811"/>
    </source>
</evidence>
<dbReference type="EMBL" id="BORT01000014">
    <property type="protein sequence ID" value="GIO48507.1"/>
    <property type="molecule type" value="Genomic_DNA"/>
</dbReference>
<accession>A0A920CTL3</accession>
<organism evidence="2 3">
    <name type="scientific">Paenibacillus azoreducens</name>
    <dbReference type="NCBI Taxonomy" id="116718"/>
    <lineage>
        <taxon>Bacteria</taxon>
        <taxon>Bacillati</taxon>
        <taxon>Bacillota</taxon>
        <taxon>Bacilli</taxon>
        <taxon>Bacillales</taxon>
        <taxon>Paenibacillaceae</taxon>
        <taxon>Paenibacillus</taxon>
    </lineage>
</organism>
<dbReference type="InterPro" id="IPR036689">
    <property type="entry name" value="ESAT-6-like_sf"/>
</dbReference>
<evidence type="ECO:0000313" key="2">
    <source>
        <dbReference type="EMBL" id="GIO48507.1"/>
    </source>
</evidence>
<dbReference type="AlphaFoldDB" id="A0A920CTL3"/>
<name>A0A920CTL3_9BACL</name>
<reference evidence="2 3" key="1">
    <citation type="submission" date="2021-03" db="EMBL/GenBank/DDBJ databases">
        <title>Antimicrobial resistance genes in bacteria isolated from Japanese honey, and their potential for conferring macrolide and lincosamide resistance in the American foulbrood pathogen Paenibacillus larvae.</title>
        <authorList>
            <person name="Okamoto M."/>
            <person name="Kumagai M."/>
            <person name="Kanamori H."/>
            <person name="Takamatsu D."/>
        </authorList>
    </citation>
    <scope>NUCLEOTIDE SEQUENCE [LARGE SCALE GENOMIC DNA]</scope>
    <source>
        <strain evidence="2 3">J34TS1</strain>
    </source>
</reference>
<feature type="coiled-coil region" evidence="1">
    <location>
        <begin position="8"/>
        <end position="88"/>
    </location>
</feature>
<dbReference type="Gene3D" id="1.10.287.850">
    <property type="entry name" value="HP0062-like domain"/>
    <property type="match status" value="1"/>
</dbReference>
<dbReference type="SUPFAM" id="SSF140453">
    <property type="entry name" value="EsxAB dimer-like"/>
    <property type="match status" value="1"/>
</dbReference>
<proteinExistence type="predicted"/>
<dbReference type="RefSeq" id="WP_212979153.1">
    <property type="nucleotide sequence ID" value="NZ_AP025343.1"/>
</dbReference>
<sequence length="91" mass="10920">MSKISLELEDLKRAVQQCQLLRQKLQTQEQQIKSIYNRLHDWKGASAEKLSQQMESFLQKAAVHIQELEAQKEQLLRYIHRMEELDRQSIR</sequence>
<evidence type="ECO:0000256" key="1">
    <source>
        <dbReference type="SAM" id="Coils"/>
    </source>
</evidence>